<evidence type="ECO:0000256" key="4">
    <source>
        <dbReference type="ARBA" id="ARBA00022989"/>
    </source>
</evidence>
<feature type="transmembrane region" description="Helical" evidence="6">
    <location>
        <begin position="379"/>
        <end position="403"/>
    </location>
</feature>
<feature type="transmembrane region" description="Helical" evidence="6">
    <location>
        <begin position="318"/>
        <end position="338"/>
    </location>
</feature>
<feature type="domain" description="Major facilitator superfamily (MFS) profile" evidence="7">
    <location>
        <begin position="27"/>
        <end position="436"/>
    </location>
</feature>
<evidence type="ECO:0000313" key="9">
    <source>
        <dbReference type="Proteomes" id="UP001419910"/>
    </source>
</evidence>
<keyword evidence="5 6" id="KW-0472">Membrane</keyword>
<feature type="transmembrane region" description="Helical" evidence="6">
    <location>
        <begin position="248"/>
        <end position="272"/>
    </location>
</feature>
<dbReference type="InterPro" id="IPR020846">
    <property type="entry name" value="MFS_dom"/>
</dbReference>
<evidence type="ECO:0000256" key="1">
    <source>
        <dbReference type="ARBA" id="ARBA00004141"/>
    </source>
</evidence>
<dbReference type="SUPFAM" id="SSF103473">
    <property type="entry name" value="MFS general substrate transporter"/>
    <property type="match status" value="1"/>
</dbReference>
<keyword evidence="3 6" id="KW-0812">Transmembrane</keyword>
<dbReference type="InterPro" id="IPR036259">
    <property type="entry name" value="MFS_trans_sf"/>
</dbReference>
<feature type="transmembrane region" description="Helical" evidence="6">
    <location>
        <begin position="22"/>
        <end position="40"/>
    </location>
</feature>
<reference evidence="8 9" key="1">
    <citation type="submission" date="2024-05" db="EMBL/GenBank/DDBJ databases">
        <authorList>
            <person name="Liu Q."/>
            <person name="Xin Y.-H."/>
        </authorList>
    </citation>
    <scope>NUCLEOTIDE SEQUENCE [LARGE SCALE GENOMIC DNA]</scope>
    <source>
        <strain evidence="8 9">CGMCC 1.10181</strain>
    </source>
</reference>
<feature type="transmembrane region" description="Helical" evidence="6">
    <location>
        <begin position="284"/>
        <end position="306"/>
    </location>
</feature>
<dbReference type="EMBL" id="JBDIME010000027">
    <property type="protein sequence ID" value="MEN2792362.1"/>
    <property type="molecule type" value="Genomic_DNA"/>
</dbReference>
<feature type="transmembrane region" description="Helical" evidence="6">
    <location>
        <begin position="194"/>
        <end position="215"/>
    </location>
</feature>
<evidence type="ECO:0000256" key="6">
    <source>
        <dbReference type="SAM" id="Phobius"/>
    </source>
</evidence>
<dbReference type="PANTHER" id="PTHR23505">
    <property type="entry name" value="SPINSTER"/>
    <property type="match status" value="1"/>
</dbReference>
<evidence type="ECO:0000313" key="8">
    <source>
        <dbReference type="EMBL" id="MEN2792362.1"/>
    </source>
</evidence>
<keyword evidence="2" id="KW-0813">Transport</keyword>
<feature type="transmembrane region" description="Helical" evidence="6">
    <location>
        <begin position="152"/>
        <end position="174"/>
    </location>
</feature>
<organism evidence="8 9">
    <name type="scientific">Sphingomonas oligophenolica</name>
    <dbReference type="NCBI Taxonomy" id="301154"/>
    <lineage>
        <taxon>Bacteria</taxon>
        <taxon>Pseudomonadati</taxon>
        <taxon>Pseudomonadota</taxon>
        <taxon>Alphaproteobacteria</taxon>
        <taxon>Sphingomonadales</taxon>
        <taxon>Sphingomonadaceae</taxon>
        <taxon>Sphingomonas</taxon>
    </lineage>
</organism>
<accession>A0ABU9Y9H9</accession>
<gene>
    <name evidence="8" type="ORF">ABC974_22210</name>
</gene>
<name>A0ABU9Y9H9_9SPHN</name>
<evidence type="ECO:0000259" key="7">
    <source>
        <dbReference type="PROSITE" id="PS50850"/>
    </source>
</evidence>
<comment type="caution">
    <text evidence="8">The sequence shown here is derived from an EMBL/GenBank/DDBJ whole genome shotgun (WGS) entry which is preliminary data.</text>
</comment>
<dbReference type="Proteomes" id="UP001419910">
    <property type="component" value="Unassembled WGS sequence"/>
</dbReference>
<feature type="transmembrane region" description="Helical" evidence="6">
    <location>
        <begin position="61"/>
        <end position="82"/>
    </location>
</feature>
<evidence type="ECO:0000256" key="2">
    <source>
        <dbReference type="ARBA" id="ARBA00022448"/>
    </source>
</evidence>
<protein>
    <submittedName>
        <fullName evidence="8">MFS transporter</fullName>
    </submittedName>
</protein>
<dbReference type="InterPro" id="IPR044770">
    <property type="entry name" value="MFS_spinster-like"/>
</dbReference>
<proteinExistence type="predicted"/>
<keyword evidence="4 6" id="KW-1133">Transmembrane helix</keyword>
<feature type="transmembrane region" description="Helical" evidence="6">
    <location>
        <begin position="94"/>
        <end position="116"/>
    </location>
</feature>
<dbReference type="InterPro" id="IPR011701">
    <property type="entry name" value="MFS"/>
</dbReference>
<dbReference type="PROSITE" id="PS50850">
    <property type="entry name" value="MFS"/>
    <property type="match status" value="1"/>
</dbReference>
<sequence length="467" mass="48785">MDAPVAGQGAAPSPDRPYPPAAQAWTACAILTLGCVLAFMDRGILSLFIQPIQRDLLLSDTQISLLIGFAFAVFNALFGLPIARLVDSGNRKVIAAIGVIVWSTANGLCGVAVNFWQMFGARIGVGAGEAAVTPAAVSLLADYFPPHRRGTALGVVYSGMFLGAGGVLLLGGLIWRAIGDRLITVPLLGPLHSWQVILIGFAGLGLIVGPLTLLIREPVRRDGDLKAAGAVTVSEVGRFYRDNARTMFGHNIGFCLHNFALHAGSAWLPVILMRTQGWPLPKAGLVYGLMMIVLAPMGSILAGTLADRVVGRGRSDGRLIVAMAGAGVSAIASLAIGLFHDPVIVIPALMAFSFFAAFTTPLAPGALQDIMPNAMRGQATAIYVFWTNVVSGGTAVTLVALLTDYVFRDPLRTNLSFAIVSAAGSICAVLILAGTRANFRRLAAALARAHQARVDDAATLAVEIATA</sequence>
<feature type="transmembrane region" description="Helical" evidence="6">
    <location>
        <begin position="415"/>
        <end position="433"/>
    </location>
</feature>
<dbReference type="PANTHER" id="PTHR23505:SF79">
    <property type="entry name" value="PROTEIN SPINSTER"/>
    <property type="match status" value="1"/>
</dbReference>
<dbReference type="RefSeq" id="WP_343890939.1">
    <property type="nucleotide sequence ID" value="NZ_BAAAEH010000036.1"/>
</dbReference>
<evidence type="ECO:0000256" key="5">
    <source>
        <dbReference type="ARBA" id="ARBA00023136"/>
    </source>
</evidence>
<dbReference type="Pfam" id="PF07690">
    <property type="entry name" value="MFS_1"/>
    <property type="match status" value="1"/>
</dbReference>
<dbReference type="Gene3D" id="1.20.1250.20">
    <property type="entry name" value="MFS general substrate transporter like domains"/>
    <property type="match status" value="1"/>
</dbReference>
<keyword evidence="9" id="KW-1185">Reference proteome</keyword>
<comment type="subcellular location">
    <subcellularLocation>
        <location evidence="1">Membrane</location>
        <topology evidence="1">Multi-pass membrane protein</topology>
    </subcellularLocation>
</comment>
<feature type="transmembrane region" description="Helical" evidence="6">
    <location>
        <begin position="344"/>
        <end position="367"/>
    </location>
</feature>
<evidence type="ECO:0000256" key="3">
    <source>
        <dbReference type="ARBA" id="ARBA00022692"/>
    </source>
</evidence>